<dbReference type="InterPro" id="IPR052278">
    <property type="entry name" value="Chordin-like_regulators"/>
</dbReference>
<feature type="chain" id="PRO_5008581099" description="VWFC domain-containing protein" evidence="8">
    <location>
        <begin position="34"/>
        <end position="888"/>
    </location>
</feature>
<proteinExistence type="inferred from homology"/>
<dbReference type="Gene3D" id="6.20.200.20">
    <property type="match status" value="1"/>
</dbReference>
<dbReference type="SMART" id="SM00214">
    <property type="entry name" value="VWC"/>
    <property type="match status" value="3"/>
</dbReference>
<feature type="domain" description="VWFC" evidence="9">
    <location>
        <begin position="744"/>
        <end position="811"/>
    </location>
</feature>
<accession>A0A1B6DB02</accession>
<dbReference type="PROSITE" id="PS01208">
    <property type="entry name" value="VWFC_1"/>
    <property type="match status" value="1"/>
</dbReference>
<dbReference type="GO" id="GO:0030514">
    <property type="term" value="P:negative regulation of BMP signaling pathway"/>
    <property type="evidence" value="ECO:0007669"/>
    <property type="project" value="TreeGrafter"/>
</dbReference>
<evidence type="ECO:0000259" key="9">
    <source>
        <dbReference type="PROSITE" id="PS50184"/>
    </source>
</evidence>
<evidence type="ECO:0000313" key="11">
    <source>
        <dbReference type="EMBL" id="JAS22877.1"/>
    </source>
</evidence>
<evidence type="ECO:0000256" key="2">
    <source>
        <dbReference type="ARBA" id="ARBA00007156"/>
    </source>
</evidence>
<dbReference type="Pfam" id="PF00093">
    <property type="entry name" value="VWC"/>
    <property type="match status" value="2"/>
</dbReference>
<evidence type="ECO:0000256" key="6">
    <source>
        <dbReference type="ARBA" id="ARBA00023180"/>
    </source>
</evidence>
<dbReference type="PANTHER" id="PTHR46526:SF1">
    <property type="entry name" value="CHORDIN"/>
    <property type="match status" value="1"/>
</dbReference>
<evidence type="ECO:0000256" key="7">
    <source>
        <dbReference type="PROSITE-ProRule" id="PRU00230"/>
    </source>
</evidence>
<dbReference type="InterPro" id="IPR001007">
    <property type="entry name" value="VWF_dom"/>
</dbReference>
<organism evidence="11">
    <name type="scientific">Clastoptera arizonana</name>
    <name type="common">Arizona spittle bug</name>
    <dbReference type="NCBI Taxonomy" id="38151"/>
    <lineage>
        <taxon>Eukaryota</taxon>
        <taxon>Metazoa</taxon>
        <taxon>Ecdysozoa</taxon>
        <taxon>Arthropoda</taxon>
        <taxon>Hexapoda</taxon>
        <taxon>Insecta</taxon>
        <taxon>Pterygota</taxon>
        <taxon>Neoptera</taxon>
        <taxon>Paraneoptera</taxon>
        <taxon>Hemiptera</taxon>
        <taxon>Auchenorrhyncha</taxon>
        <taxon>Cercopoidea</taxon>
        <taxon>Clastopteridae</taxon>
        <taxon>Clastoptera</taxon>
    </lineage>
</organism>
<dbReference type="PANTHER" id="PTHR46526">
    <property type="entry name" value="CHORDIN"/>
    <property type="match status" value="1"/>
</dbReference>
<keyword evidence="8" id="KW-0732">Signal</keyword>
<feature type="signal peptide" evidence="8">
    <location>
        <begin position="1"/>
        <end position="33"/>
    </location>
</feature>
<evidence type="ECO:0000256" key="5">
    <source>
        <dbReference type="ARBA" id="ARBA00022737"/>
    </source>
</evidence>
<dbReference type="GO" id="GO:0036122">
    <property type="term" value="F:BMP binding"/>
    <property type="evidence" value="ECO:0007669"/>
    <property type="project" value="TreeGrafter"/>
</dbReference>
<dbReference type="PIRSF" id="PIRSF002496">
    <property type="entry name" value="Chordin"/>
    <property type="match status" value="1"/>
</dbReference>
<feature type="non-terminal residue" evidence="11">
    <location>
        <position position="1"/>
    </location>
</feature>
<keyword evidence="6" id="KW-0325">Glycoprotein</keyword>
<dbReference type="AlphaFoldDB" id="A0A1B6DB02"/>
<feature type="domain" description="CHRD" evidence="10">
    <location>
        <begin position="151"/>
        <end position="281"/>
    </location>
</feature>
<keyword evidence="3 7" id="KW-0217">Developmental protein</keyword>
<keyword evidence="5" id="KW-0677">Repeat</keyword>
<evidence type="ECO:0000256" key="3">
    <source>
        <dbReference type="ARBA" id="ARBA00022473"/>
    </source>
</evidence>
<dbReference type="GO" id="GO:0009953">
    <property type="term" value="P:dorsal/ventral pattern formation"/>
    <property type="evidence" value="ECO:0007669"/>
    <property type="project" value="TreeGrafter"/>
</dbReference>
<evidence type="ECO:0000256" key="4">
    <source>
        <dbReference type="ARBA" id="ARBA00022525"/>
    </source>
</evidence>
<comment type="similarity">
    <text evidence="2">Belongs to the chordin family.</text>
</comment>
<comment type="subcellular location">
    <subcellularLocation>
        <location evidence="1">Secreted</location>
    </subcellularLocation>
</comment>
<dbReference type="PROSITE" id="PS50933">
    <property type="entry name" value="CHRD"/>
    <property type="match status" value="2"/>
</dbReference>
<dbReference type="SMART" id="SM00754">
    <property type="entry name" value="CHRD"/>
    <property type="match status" value="3"/>
</dbReference>
<name>A0A1B6DB02_9HEMI</name>
<evidence type="ECO:0000256" key="1">
    <source>
        <dbReference type="ARBA" id="ARBA00004613"/>
    </source>
</evidence>
<gene>
    <name evidence="11" type="ORF">g.8889</name>
</gene>
<evidence type="ECO:0008006" key="12">
    <source>
        <dbReference type="Google" id="ProtNLM"/>
    </source>
</evidence>
<feature type="domain" description="VWFC" evidence="9">
    <location>
        <begin position="673"/>
        <end position="732"/>
    </location>
</feature>
<keyword evidence="4" id="KW-0964">Secreted</keyword>
<sequence length="888" mass="98513">KLTVGHLALIASNMRVCTLLVLCVCVCVCNGYARRHDPPAVVAEDFGKGAQAAECQFGKTLKELGSTWFADLGPPFGVMYCIRCECIPFHKKRRVVAKVHCRNIKHECPKPSCDEPVLYPGRCCKVCPGDVNSPDIVEDPTPIMNTDEERNLKHFGAVLVSQPIVDSIEQPSSQPLTHDGNPNYKATGRFTFHRRNLYFSFYTSSVRPRGVQFIDLKGNILEEQVLIPESQYQNQTGKVCGVWRRIPRDYRRLIRDEKLQVSLLWERAELSITGQLYRYRTLSTELYSALLNGPSPLAAGTAIVSVYTQAPSIHLTLIFTGLFDSETLSDSPVTVKLQTSNSKERIVIEEIVRVEKPSQNINVIEVRSAVSSSDLNQMSRQHLVVSISTKTGEYISGTIITRVACELFQCPLAPPSDSPDFSSTTTSGMAWMYVDREGALRYHINLNEIDQPDMLGLVVERRLVELEDLTPTFYNGWANGTIDQINTRHLEQLYSGELAVNVATTESRSLVRGKLMSRPVADARDAASPSLLVRPDTSKPASQIGMIWAAVDVECNLHYEVVLSNSILEDHTLELYLEDIPILAPGAPLTRKLIDEFTAPTTEGFVLSLPPHELSRLSNGIVYFDIRDTSTAKTILKANWKEMSVPTSCLPHYSDNNVPPINFNSDTNTPEQTSCYHGESFHEEGTQWVSTVETCTMCNCRHGRVKCDSVLCPQLHCTNPILRSGQCCSTCDNATTESSGNMSQGCYLAGQHYALGSTWHPYLPPNGFDTCAVCSCNSTTSTVKCVRTECPPLDCDEKAAVRKSGCCKVCPAPIGAVPGDPTWMADQQIRVNRSKAEILKSGGCAYPIGRVFENGHEWHPRIFSHGEVKAVKCHCKDGTVKCERRKHH</sequence>
<feature type="domain" description="CHRD" evidence="10">
    <location>
        <begin position="404"/>
        <end position="520"/>
    </location>
</feature>
<dbReference type="SUPFAM" id="SSF57603">
    <property type="entry name" value="FnI-like domain"/>
    <property type="match status" value="2"/>
</dbReference>
<dbReference type="GO" id="GO:0048731">
    <property type="term" value="P:system development"/>
    <property type="evidence" value="ECO:0007669"/>
    <property type="project" value="UniProtKB-ARBA"/>
</dbReference>
<dbReference type="InterPro" id="IPR010895">
    <property type="entry name" value="CHRD"/>
</dbReference>
<dbReference type="InterPro" id="IPR016353">
    <property type="entry name" value="Chordin"/>
</dbReference>
<protein>
    <recommendedName>
        <fullName evidence="12">VWFC domain-containing protein</fullName>
    </recommendedName>
</protein>
<evidence type="ECO:0000259" key="10">
    <source>
        <dbReference type="PROSITE" id="PS50933"/>
    </source>
</evidence>
<evidence type="ECO:0000256" key="8">
    <source>
        <dbReference type="SAM" id="SignalP"/>
    </source>
</evidence>
<dbReference type="EMBL" id="GEDC01014421">
    <property type="protein sequence ID" value="JAS22877.1"/>
    <property type="molecule type" value="Transcribed_RNA"/>
</dbReference>
<dbReference type="GO" id="GO:0005615">
    <property type="term" value="C:extracellular space"/>
    <property type="evidence" value="ECO:0007669"/>
    <property type="project" value="TreeGrafter"/>
</dbReference>
<reference evidence="11" key="1">
    <citation type="submission" date="2015-12" db="EMBL/GenBank/DDBJ databases">
        <title>De novo transcriptome assembly of four potential Pierce s Disease insect vectors from Arizona vineyards.</title>
        <authorList>
            <person name="Tassone E.E."/>
        </authorList>
    </citation>
    <scope>NUCLEOTIDE SEQUENCE</scope>
</reference>
<dbReference type="PROSITE" id="PS50184">
    <property type="entry name" value="VWFC_2"/>
    <property type="match status" value="2"/>
</dbReference>